<dbReference type="EMBL" id="LUWI01000013">
    <property type="protein sequence ID" value="KZU06261.1"/>
    <property type="molecule type" value="Genomic_DNA"/>
</dbReference>
<organism evidence="2 3">
    <name type="scientific">Lactiplantibacillus plantarum</name>
    <name type="common">Lactobacillus plantarum</name>
    <dbReference type="NCBI Taxonomy" id="1590"/>
    <lineage>
        <taxon>Bacteria</taxon>
        <taxon>Bacillati</taxon>
        <taxon>Bacillota</taxon>
        <taxon>Bacilli</taxon>
        <taxon>Lactobacillales</taxon>
        <taxon>Lactobacillaceae</taxon>
        <taxon>Lactiplantibacillus</taxon>
    </lineage>
</organism>
<dbReference type="AlphaFoldDB" id="A0AAP1NXQ1"/>
<sequence length="81" mass="9546">MLEKLTYPFVSMYPCQSFESYYDCQSSYGTLTRQVYTKQTVSTESKLTVLALTEQHVLIMNHFKEHLTQRVSHLSLYRAPF</sequence>
<evidence type="ECO:0000313" key="1">
    <source>
        <dbReference type="EMBL" id="KZU06261.1"/>
    </source>
</evidence>
<evidence type="ECO:0000313" key="2">
    <source>
        <dbReference type="EMBL" id="KZV05891.1"/>
    </source>
</evidence>
<dbReference type="Proteomes" id="UP000076989">
    <property type="component" value="Unassembled WGS sequence"/>
</dbReference>
<evidence type="ECO:0000313" key="4">
    <source>
        <dbReference type="Proteomes" id="UP000076989"/>
    </source>
</evidence>
<dbReference type="EMBL" id="LUXO01000011">
    <property type="protein sequence ID" value="KZV05891.1"/>
    <property type="molecule type" value="Genomic_DNA"/>
</dbReference>
<gene>
    <name evidence="2" type="ORF">NAB2_0537</name>
    <name evidence="1" type="ORF">Nizo2260_0935</name>
</gene>
<accession>A0AAP1NXQ1</accession>
<name>A0AAP1NXQ1_LACPN</name>
<reference evidence="3 4" key="1">
    <citation type="submission" date="2016-03" db="EMBL/GenBank/DDBJ databases">
        <title>Comparative genomics of 54 Lactobacillus plantarum strains reveals genomic uncoupling from niche constraints.</title>
        <authorList>
            <person name="Martino M.E."/>
        </authorList>
    </citation>
    <scope>NUCLEOTIDE SEQUENCE [LARGE SCALE GENOMIC DNA]</scope>
    <source>
        <strain evidence="2 3">NAB2</strain>
        <strain evidence="1 4">Nizo2260</strain>
    </source>
</reference>
<dbReference type="Proteomes" id="UP000076872">
    <property type="component" value="Unassembled WGS sequence"/>
</dbReference>
<comment type="caution">
    <text evidence="2">The sequence shown here is derived from an EMBL/GenBank/DDBJ whole genome shotgun (WGS) entry which is preliminary data.</text>
</comment>
<protein>
    <submittedName>
        <fullName evidence="2">Uncharacterized protein</fullName>
    </submittedName>
</protein>
<proteinExistence type="predicted"/>
<evidence type="ECO:0000313" key="3">
    <source>
        <dbReference type="Proteomes" id="UP000076872"/>
    </source>
</evidence>